<proteinExistence type="predicted"/>
<accession>A0A285VFB9</accession>
<evidence type="ECO:0000313" key="5">
    <source>
        <dbReference type="Proteomes" id="UP000219688"/>
    </source>
</evidence>
<keyword evidence="3" id="KW-0812">Transmembrane</keyword>
<keyword evidence="5" id="KW-1185">Reference proteome</keyword>
<feature type="transmembrane region" description="Helical" evidence="3">
    <location>
        <begin position="102"/>
        <end position="123"/>
    </location>
</feature>
<name>A0A285VFB9_9MICO</name>
<dbReference type="Proteomes" id="UP000219688">
    <property type="component" value="Unassembled WGS sequence"/>
</dbReference>
<gene>
    <name evidence="4" type="ORF">SAMN05421879_101758</name>
</gene>
<dbReference type="RefSeq" id="WP_097186890.1">
    <property type="nucleotide sequence ID" value="NZ_OBQK01000001.1"/>
</dbReference>
<dbReference type="EMBL" id="OBQK01000001">
    <property type="protein sequence ID" value="SOC52657.1"/>
    <property type="molecule type" value="Genomic_DNA"/>
</dbReference>
<evidence type="ECO:0000256" key="1">
    <source>
        <dbReference type="ARBA" id="ARBA00023015"/>
    </source>
</evidence>
<protein>
    <recommendedName>
        <fullName evidence="6">Zinc-finger</fullName>
    </recommendedName>
</protein>
<evidence type="ECO:0000313" key="4">
    <source>
        <dbReference type="EMBL" id="SOC52657.1"/>
    </source>
</evidence>
<keyword evidence="3" id="KW-0472">Membrane</keyword>
<evidence type="ECO:0000256" key="3">
    <source>
        <dbReference type="SAM" id="Phobius"/>
    </source>
</evidence>
<organism evidence="4 5">
    <name type="scientific">Ornithinimicrobium cerasi</name>
    <dbReference type="NCBI Taxonomy" id="2248773"/>
    <lineage>
        <taxon>Bacteria</taxon>
        <taxon>Bacillati</taxon>
        <taxon>Actinomycetota</taxon>
        <taxon>Actinomycetes</taxon>
        <taxon>Micrococcales</taxon>
        <taxon>Ornithinimicrobiaceae</taxon>
        <taxon>Ornithinimicrobium</taxon>
    </lineage>
</organism>
<sequence>MAEQPVPRDDRHAEDDDLVEVALGHADRARRDEVTAHLALCPSCRRQYDEVADAVELVLPAVPRVAPPPGFESAALATLADARRGQPVPAPDVGRSPSRRTVLWAAAAAVLGVAAGAGATAYLTGEGEDTPTPWSAALLTADGTTVGYAAPSYDDRGDVLVIDVTGGQAGRTYTCRLRLADGSTRDVGTWDLSDDRPNSWVVPVADDEVSGLELVAESGRTWASARL</sequence>
<keyword evidence="1" id="KW-0805">Transcription regulation</keyword>
<keyword evidence="3" id="KW-1133">Transmembrane helix</keyword>
<evidence type="ECO:0008006" key="6">
    <source>
        <dbReference type="Google" id="ProtNLM"/>
    </source>
</evidence>
<dbReference type="InterPro" id="IPR041916">
    <property type="entry name" value="Anti_sigma_zinc_sf"/>
</dbReference>
<evidence type="ECO:0000256" key="2">
    <source>
        <dbReference type="ARBA" id="ARBA00023163"/>
    </source>
</evidence>
<reference evidence="5" key="1">
    <citation type="submission" date="2017-08" db="EMBL/GenBank/DDBJ databases">
        <authorList>
            <person name="Varghese N."/>
            <person name="Submissions S."/>
        </authorList>
    </citation>
    <scope>NUCLEOTIDE SEQUENCE [LARGE SCALE GENOMIC DNA]</scope>
    <source>
        <strain evidence="5">USBA17B2</strain>
    </source>
</reference>
<dbReference type="Gene3D" id="1.10.10.1320">
    <property type="entry name" value="Anti-sigma factor, zinc-finger domain"/>
    <property type="match status" value="1"/>
</dbReference>
<keyword evidence="2" id="KW-0804">Transcription</keyword>
<dbReference type="AlphaFoldDB" id="A0A285VFB9"/>